<accession>A0A4R7EZW6</accession>
<dbReference type="GO" id="GO:0046872">
    <property type="term" value="F:metal ion binding"/>
    <property type="evidence" value="ECO:0007669"/>
    <property type="project" value="UniProtKB-KW"/>
</dbReference>
<feature type="binding site" evidence="1">
    <location>
        <position position="50"/>
    </location>
    <ligand>
        <name>substrate</name>
    </ligand>
</feature>
<dbReference type="EC" id="6.3.3.2" evidence="2"/>
<protein>
    <recommendedName>
        <fullName evidence="2">5-formyltetrahydrofolate cyclo-ligase</fullName>
        <ecNumber evidence="2">6.3.3.2</ecNumber>
    </recommendedName>
</protein>
<dbReference type="GO" id="GO:0005524">
    <property type="term" value="F:ATP binding"/>
    <property type="evidence" value="ECO:0007669"/>
    <property type="project" value="UniProtKB-KW"/>
</dbReference>
<dbReference type="GO" id="GO:0035999">
    <property type="term" value="P:tetrahydrofolate interconversion"/>
    <property type="evidence" value="ECO:0007669"/>
    <property type="project" value="TreeGrafter"/>
</dbReference>
<dbReference type="AlphaFoldDB" id="A0A4R7EZW6"/>
<dbReference type="RefSeq" id="WP_133712528.1">
    <property type="nucleotide sequence ID" value="NZ_SOAG01000012.1"/>
</dbReference>
<evidence type="ECO:0000256" key="1">
    <source>
        <dbReference type="PIRSR" id="PIRSR006806-1"/>
    </source>
</evidence>
<reference evidence="3 4" key="1">
    <citation type="submission" date="2019-03" db="EMBL/GenBank/DDBJ databases">
        <title>Genomic Encyclopedia of Archaeal and Bacterial Type Strains, Phase II (KMG-II): from individual species to whole genera.</title>
        <authorList>
            <person name="Goeker M."/>
        </authorList>
    </citation>
    <scope>NUCLEOTIDE SEQUENCE [LARGE SCALE GENOMIC DNA]</scope>
    <source>
        <strain evidence="3 4">DSM 28213</strain>
    </source>
</reference>
<gene>
    <name evidence="3" type="ORF">C8P70_11242</name>
</gene>
<keyword evidence="3" id="KW-0436">Ligase</keyword>
<keyword evidence="1 2" id="KW-0547">Nucleotide-binding</keyword>
<dbReference type="InterPro" id="IPR037171">
    <property type="entry name" value="NagB/RpiA_transferase-like"/>
</dbReference>
<dbReference type="NCBIfam" id="TIGR02727">
    <property type="entry name" value="MTHFS_bact"/>
    <property type="match status" value="1"/>
</dbReference>
<proteinExistence type="inferred from homology"/>
<dbReference type="PIRSF" id="PIRSF006806">
    <property type="entry name" value="FTHF_cligase"/>
    <property type="match status" value="1"/>
</dbReference>
<keyword evidence="1 2" id="KW-0067">ATP-binding</keyword>
<comment type="caution">
    <text evidence="3">The sequence shown here is derived from an EMBL/GenBank/DDBJ whole genome shotgun (WGS) entry which is preliminary data.</text>
</comment>
<evidence type="ECO:0000313" key="4">
    <source>
        <dbReference type="Proteomes" id="UP000295215"/>
    </source>
</evidence>
<dbReference type="Gene3D" id="3.40.50.10420">
    <property type="entry name" value="NagB/RpiA/CoA transferase-like"/>
    <property type="match status" value="1"/>
</dbReference>
<evidence type="ECO:0000256" key="2">
    <source>
        <dbReference type="RuleBase" id="RU361279"/>
    </source>
</evidence>
<dbReference type="Pfam" id="PF01812">
    <property type="entry name" value="5-FTHF_cyc-lig"/>
    <property type="match status" value="1"/>
</dbReference>
<comment type="similarity">
    <text evidence="2">Belongs to the 5-formyltetrahydrofolate cyclo-ligase family.</text>
</comment>
<dbReference type="InterPro" id="IPR024185">
    <property type="entry name" value="FTHF_cligase-like_sf"/>
</dbReference>
<dbReference type="PANTHER" id="PTHR23407:SF11">
    <property type="entry name" value="CHROMOSOME UNDETERMINED SCAFFOLD_24, WHOLE GENOME SHOTGUN SEQUENCE"/>
    <property type="match status" value="1"/>
</dbReference>
<keyword evidence="2" id="KW-0460">Magnesium</keyword>
<feature type="binding site" evidence="1">
    <location>
        <begin position="3"/>
        <end position="7"/>
    </location>
    <ligand>
        <name>ATP</name>
        <dbReference type="ChEBI" id="CHEBI:30616"/>
    </ligand>
</feature>
<keyword evidence="4" id="KW-1185">Reference proteome</keyword>
<dbReference type="OrthoDB" id="9801938at2"/>
<dbReference type="GO" id="GO:0009396">
    <property type="term" value="P:folic acid-containing compound biosynthetic process"/>
    <property type="evidence" value="ECO:0007669"/>
    <property type="project" value="TreeGrafter"/>
</dbReference>
<sequence length="189" mass="21842">MNKNELRVKYKKRRESLTEEQIENLSLEIANRTLTLPIWHKTNFHLFLSIQNKKEIDTEFLLQILAGKDKNVILSKSDFANGTMQHYLLTDNTRLKVNAYGIPEPVDGILIQESQIEVVFIPLLAYDQNGNRIGYGKGFYDRFLALCPPETIKIGLSFFEPEPLIEDIFDNDIPLDYCVTPDKIFSFTP</sequence>
<dbReference type="EMBL" id="SOAG01000012">
    <property type="protein sequence ID" value="TDS58211.1"/>
    <property type="molecule type" value="Genomic_DNA"/>
</dbReference>
<comment type="catalytic activity">
    <reaction evidence="2">
        <text>(6S)-5-formyl-5,6,7,8-tetrahydrofolate + ATP = (6R)-5,10-methenyltetrahydrofolate + ADP + phosphate</text>
        <dbReference type="Rhea" id="RHEA:10488"/>
        <dbReference type="ChEBI" id="CHEBI:30616"/>
        <dbReference type="ChEBI" id="CHEBI:43474"/>
        <dbReference type="ChEBI" id="CHEBI:57455"/>
        <dbReference type="ChEBI" id="CHEBI:57457"/>
        <dbReference type="ChEBI" id="CHEBI:456216"/>
        <dbReference type="EC" id="6.3.3.2"/>
    </reaction>
</comment>
<name>A0A4R7EZW6_9FLAO</name>
<dbReference type="SUPFAM" id="SSF100950">
    <property type="entry name" value="NagB/RpiA/CoA transferase-like"/>
    <property type="match status" value="1"/>
</dbReference>
<feature type="binding site" evidence="1">
    <location>
        <position position="55"/>
    </location>
    <ligand>
        <name>substrate</name>
    </ligand>
</feature>
<dbReference type="GO" id="GO:0030272">
    <property type="term" value="F:5-formyltetrahydrofolate cyclo-ligase activity"/>
    <property type="evidence" value="ECO:0007669"/>
    <property type="project" value="UniProtKB-EC"/>
</dbReference>
<dbReference type="InterPro" id="IPR002698">
    <property type="entry name" value="FTHF_cligase"/>
</dbReference>
<dbReference type="PANTHER" id="PTHR23407">
    <property type="entry name" value="ATPASE INHIBITOR/5-FORMYLTETRAHYDROFOLATE CYCLO-LIGASE"/>
    <property type="match status" value="1"/>
</dbReference>
<comment type="cofactor">
    <cofactor evidence="2">
        <name>Mg(2+)</name>
        <dbReference type="ChEBI" id="CHEBI:18420"/>
    </cofactor>
</comment>
<evidence type="ECO:0000313" key="3">
    <source>
        <dbReference type="EMBL" id="TDS58211.1"/>
    </source>
</evidence>
<dbReference type="Proteomes" id="UP000295215">
    <property type="component" value="Unassembled WGS sequence"/>
</dbReference>
<keyword evidence="2" id="KW-0479">Metal-binding</keyword>
<feature type="binding site" evidence="1">
    <location>
        <begin position="132"/>
        <end position="140"/>
    </location>
    <ligand>
        <name>ATP</name>
        <dbReference type="ChEBI" id="CHEBI:30616"/>
    </ligand>
</feature>
<organism evidence="3 4">
    <name type="scientific">Myroides indicus</name>
    <dbReference type="NCBI Taxonomy" id="1323422"/>
    <lineage>
        <taxon>Bacteria</taxon>
        <taxon>Pseudomonadati</taxon>
        <taxon>Bacteroidota</taxon>
        <taxon>Flavobacteriia</taxon>
        <taxon>Flavobacteriales</taxon>
        <taxon>Flavobacteriaceae</taxon>
        <taxon>Myroides</taxon>
    </lineage>
</organism>